<dbReference type="OrthoDB" id="2676448at2759"/>
<dbReference type="EMBL" id="JAGFBS010000041">
    <property type="protein sequence ID" value="KAG6371000.1"/>
    <property type="molecule type" value="Genomic_DNA"/>
</dbReference>
<evidence type="ECO:0000313" key="1">
    <source>
        <dbReference type="EMBL" id="KAG6371000.1"/>
    </source>
</evidence>
<comment type="caution">
    <text evidence="1">The sequence shown here is derived from an EMBL/GenBank/DDBJ whole genome shotgun (WGS) entry which is preliminary data.</text>
</comment>
<organism evidence="1 2">
    <name type="scientific">Boletus reticuloceps</name>
    <dbReference type="NCBI Taxonomy" id="495285"/>
    <lineage>
        <taxon>Eukaryota</taxon>
        <taxon>Fungi</taxon>
        <taxon>Dikarya</taxon>
        <taxon>Basidiomycota</taxon>
        <taxon>Agaricomycotina</taxon>
        <taxon>Agaricomycetes</taxon>
        <taxon>Agaricomycetidae</taxon>
        <taxon>Boletales</taxon>
        <taxon>Boletineae</taxon>
        <taxon>Boletaceae</taxon>
        <taxon>Boletoideae</taxon>
        <taxon>Boletus</taxon>
    </lineage>
</organism>
<accession>A0A8I3A600</accession>
<proteinExistence type="predicted"/>
<keyword evidence="2" id="KW-1185">Reference proteome</keyword>
<reference evidence="1" key="1">
    <citation type="submission" date="2021-03" db="EMBL/GenBank/DDBJ databases">
        <title>Evolutionary innovations through gain and loss of genes in the ectomycorrhizal Boletales.</title>
        <authorList>
            <person name="Wu G."/>
            <person name="Miyauchi S."/>
            <person name="Morin E."/>
            <person name="Yang Z.-L."/>
            <person name="Xu J."/>
            <person name="Martin F.M."/>
        </authorList>
    </citation>
    <scope>NUCLEOTIDE SEQUENCE</scope>
    <source>
        <strain evidence="1">BR01</strain>
    </source>
</reference>
<sequence length="403" mass="46260">MTALSARFIRNHYRDAIDTIRSLSSELAVLKQTLNLRDEDFQRFLSEEQVYLSSVKQPRPREQLCIQYVQVLDELETQRTAWLAAREKSTVVVTSVAPTDLTATTVAIRNARIECELTFTKLQQTTILASHIQGQLSLVEPWTISCEEYNLYKEEARLSQYHKALGELEHLVVMRLFELTKASLTGTGYKLRQQISKALQRRSEAIRKAIARYNTQAVALNPPRPTISWKDITKYTILGEFDLLRQARDDVRMQEWARPAVREATAKFLKCCRAKEEIVWLNVEVRRLRTAILDEEKQISAVIEKLVETDELLAIELCHRHHSGSAVDRLHLDRLDRIQRKYGDIGRELISRLAETSDGASVLHAVNNDIEGDNSVPDEASEVPDEWSTQGRKVLNFFELSNC</sequence>
<dbReference type="Proteomes" id="UP000683000">
    <property type="component" value="Unassembled WGS sequence"/>
</dbReference>
<protein>
    <submittedName>
        <fullName evidence="1">Uncharacterized protein</fullName>
    </submittedName>
</protein>
<gene>
    <name evidence="1" type="ORF">JVT61DRAFT_10717</name>
</gene>
<name>A0A8I3A600_9AGAM</name>
<evidence type="ECO:0000313" key="2">
    <source>
        <dbReference type="Proteomes" id="UP000683000"/>
    </source>
</evidence>
<dbReference type="AlphaFoldDB" id="A0A8I3A600"/>